<protein>
    <submittedName>
        <fullName evidence="1">Uncharacterized protein</fullName>
    </submittedName>
</protein>
<evidence type="ECO:0000313" key="1">
    <source>
        <dbReference type="EMBL" id="KWV86430.1"/>
    </source>
</evidence>
<evidence type="ECO:0000313" key="2">
    <source>
        <dbReference type="Proteomes" id="UP000061348"/>
    </source>
</evidence>
<dbReference type="AlphaFoldDB" id="A0A109LFM0"/>
<proteinExistence type="predicted"/>
<reference evidence="1 2" key="1">
    <citation type="submission" date="2015-05" db="EMBL/GenBank/DDBJ databases">
        <title>A genomic and transcriptomic approach to investigate the blue pigment phenotype in Pseudomonas fluorescens.</title>
        <authorList>
            <person name="Andreani N.A."/>
            <person name="Cardazzo B."/>
        </authorList>
    </citation>
    <scope>NUCLEOTIDE SEQUENCE [LARGE SCALE GENOMIC DNA]</scope>
    <source>
        <strain evidence="1 2">Ps_22</strain>
    </source>
</reference>
<organism evidence="1 2">
    <name type="scientific">Pseudomonas fluorescens</name>
    <dbReference type="NCBI Taxonomy" id="294"/>
    <lineage>
        <taxon>Bacteria</taxon>
        <taxon>Pseudomonadati</taxon>
        <taxon>Pseudomonadota</taxon>
        <taxon>Gammaproteobacteria</taxon>
        <taxon>Pseudomonadales</taxon>
        <taxon>Pseudomonadaceae</taxon>
        <taxon>Pseudomonas</taxon>
    </lineage>
</organism>
<sequence length="162" mass="17604">MFSSITMASSTTKPVAMVRAISVRLLMENPARYITPKVPTRDSGTAMDGMIVALTRRRNRNVTMTTRAMAIRSSCCTSLTEARMVWVRSVSTVTSRPAGRLSVMLGSRALIRSTTSITLAPGWRWILSNTAWFSLAQAARRSFSAPSTICATSLSRSGAPLL</sequence>
<comment type="caution">
    <text evidence="1">The sequence shown here is derived from an EMBL/GenBank/DDBJ whole genome shotgun (WGS) entry which is preliminary data.</text>
</comment>
<dbReference type="Proteomes" id="UP000061348">
    <property type="component" value="Unassembled WGS sequence"/>
</dbReference>
<dbReference type="AntiFam" id="ANF00215">
    <property type="entry name" value="Shadow ORF (opposite nolG)"/>
</dbReference>
<dbReference type="EMBL" id="LCYA01000093">
    <property type="protein sequence ID" value="KWV86430.1"/>
    <property type="molecule type" value="Genomic_DNA"/>
</dbReference>
<accession>A0A109LFM0</accession>
<name>A0A109LFM0_PSEFL</name>
<gene>
    <name evidence="1" type="ORF">PFLmoz3_03863</name>
</gene>
<dbReference type="PATRIC" id="fig|294.194.peg.4284"/>